<dbReference type="Gene3D" id="3.50.50.60">
    <property type="entry name" value="FAD/NAD(P)-binding domain"/>
    <property type="match status" value="1"/>
</dbReference>
<evidence type="ECO:0000256" key="3">
    <source>
        <dbReference type="ARBA" id="ARBA00022531"/>
    </source>
</evidence>
<evidence type="ECO:0000256" key="8">
    <source>
        <dbReference type="ARBA" id="ARBA00023171"/>
    </source>
</evidence>
<organism evidence="18 19">
    <name type="scientific">Symbiodinium natans</name>
    <dbReference type="NCBI Taxonomy" id="878477"/>
    <lineage>
        <taxon>Eukaryota</taxon>
        <taxon>Sar</taxon>
        <taxon>Alveolata</taxon>
        <taxon>Dinophyceae</taxon>
        <taxon>Suessiales</taxon>
        <taxon>Symbiodiniaceae</taxon>
        <taxon>Symbiodinium</taxon>
    </lineage>
</organism>
<dbReference type="InterPro" id="IPR002938">
    <property type="entry name" value="FAD-bd"/>
</dbReference>
<accession>A0A812LAW5</accession>
<reference evidence="18" key="1">
    <citation type="submission" date="2021-02" db="EMBL/GenBank/DDBJ databases">
        <authorList>
            <person name="Dougan E. K."/>
            <person name="Rhodes N."/>
            <person name="Thang M."/>
            <person name="Chan C."/>
        </authorList>
    </citation>
    <scope>NUCLEOTIDE SEQUENCE</scope>
</reference>
<dbReference type="PROSITE" id="PS50082">
    <property type="entry name" value="WD_REPEATS_2"/>
    <property type="match status" value="2"/>
</dbReference>
<evidence type="ECO:0000256" key="1">
    <source>
        <dbReference type="ARBA" id="ARBA00006632"/>
    </source>
</evidence>
<comment type="similarity">
    <text evidence="1">Belongs to the geranylgeranyl reductase family. ChlP subfamily.</text>
</comment>
<dbReference type="SUPFAM" id="SSF50978">
    <property type="entry name" value="WD40 repeat-like"/>
    <property type="match status" value="1"/>
</dbReference>
<comment type="pathway">
    <text evidence="10">Cofactor biosynthesis; tocopherol biosynthesis.</text>
</comment>
<dbReference type="NCBIfam" id="TIGR02023">
    <property type="entry name" value="BchP-ChlP"/>
    <property type="match status" value="1"/>
</dbReference>
<feature type="transmembrane region" description="Helical" evidence="16">
    <location>
        <begin position="1122"/>
        <end position="1139"/>
    </location>
</feature>
<comment type="catalytic activity">
    <reaction evidence="12">
        <text>phytyl diphosphate + 3 NADP(+) = geranylgeranyl diphosphate + 3 NADPH + 3 H(+)</text>
        <dbReference type="Rhea" id="RHEA:26229"/>
        <dbReference type="ChEBI" id="CHEBI:15378"/>
        <dbReference type="ChEBI" id="CHEBI:57533"/>
        <dbReference type="ChEBI" id="CHEBI:57783"/>
        <dbReference type="ChEBI" id="CHEBI:58349"/>
        <dbReference type="ChEBI" id="CHEBI:75434"/>
        <dbReference type="EC" id="1.3.1.83"/>
    </reaction>
</comment>
<dbReference type="InterPro" id="IPR036322">
    <property type="entry name" value="WD40_repeat_dom_sf"/>
</dbReference>
<dbReference type="GO" id="GO:0102067">
    <property type="term" value="F:geranylgeranyl diphosphate reductase activity"/>
    <property type="evidence" value="ECO:0007669"/>
    <property type="project" value="UniProtKB-EC"/>
</dbReference>
<evidence type="ECO:0000256" key="10">
    <source>
        <dbReference type="ARBA" id="ARBA00024015"/>
    </source>
</evidence>
<dbReference type="PRINTS" id="PR00420">
    <property type="entry name" value="RNGMNOXGNASE"/>
</dbReference>
<feature type="repeat" description="WD" evidence="15">
    <location>
        <begin position="998"/>
        <end position="1024"/>
    </location>
</feature>
<dbReference type="InterPro" id="IPR050407">
    <property type="entry name" value="Geranylgeranyl_reductase"/>
</dbReference>
<dbReference type="Proteomes" id="UP000604046">
    <property type="component" value="Unassembled WGS sequence"/>
</dbReference>
<dbReference type="InterPro" id="IPR036188">
    <property type="entry name" value="FAD/NAD-bd_sf"/>
</dbReference>
<dbReference type="InterPro" id="IPR011774">
    <property type="entry name" value="Geranylgeranyl_Rdtase_pln/cyn"/>
</dbReference>
<dbReference type="SMART" id="SM00320">
    <property type="entry name" value="WD40"/>
    <property type="match status" value="6"/>
</dbReference>
<dbReference type="PANTHER" id="PTHR42685:SF13">
    <property type="entry name" value="GERANYLGERANYL DIPHOSPHATE REDUCTASE"/>
    <property type="match status" value="1"/>
</dbReference>
<dbReference type="Gene3D" id="2.130.10.10">
    <property type="entry name" value="YVTN repeat-like/Quinoprotein amine dehydrogenase"/>
    <property type="match status" value="1"/>
</dbReference>
<dbReference type="InterPro" id="IPR011777">
    <property type="entry name" value="Geranylgeranyl_Rdtase_fam"/>
</dbReference>
<dbReference type="EMBL" id="CAJNDS010000879">
    <property type="protein sequence ID" value="CAE7238895.1"/>
    <property type="molecule type" value="Genomic_DNA"/>
</dbReference>
<feature type="repeat" description="WD" evidence="15">
    <location>
        <begin position="941"/>
        <end position="980"/>
    </location>
</feature>
<dbReference type="GO" id="GO:0045550">
    <property type="term" value="F:geranylgeranyl reductase activity"/>
    <property type="evidence" value="ECO:0007669"/>
    <property type="project" value="InterPro"/>
</dbReference>
<evidence type="ECO:0000256" key="13">
    <source>
        <dbReference type="ARBA" id="ARBA00058147"/>
    </source>
</evidence>
<dbReference type="GO" id="GO:0071949">
    <property type="term" value="F:FAD binding"/>
    <property type="evidence" value="ECO:0007669"/>
    <property type="project" value="InterPro"/>
</dbReference>
<keyword evidence="8" id="KW-0149">Chlorophyll biosynthesis</keyword>
<evidence type="ECO:0000256" key="2">
    <source>
        <dbReference type="ARBA" id="ARBA00012380"/>
    </source>
</evidence>
<evidence type="ECO:0000256" key="12">
    <source>
        <dbReference type="ARBA" id="ARBA00047837"/>
    </source>
</evidence>
<gene>
    <name evidence="18" type="primary">CHLP</name>
    <name evidence="18" type="ORF">SNAT2548_LOCUS10545</name>
</gene>
<dbReference type="GO" id="GO:0015979">
    <property type="term" value="P:photosynthesis"/>
    <property type="evidence" value="ECO:0007669"/>
    <property type="project" value="UniProtKB-KW"/>
</dbReference>
<keyword evidence="19" id="KW-1185">Reference proteome</keyword>
<comment type="pathway">
    <text evidence="9">Porphyrin-containing compound metabolism.</text>
</comment>
<evidence type="ECO:0000256" key="15">
    <source>
        <dbReference type="PROSITE-ProRule" id="PRU00221"/>
    </source>
</evidence>
<keyword evidence="16" id="KW-0812">Transmembrane</keyword>
<proteinExistence type="inferred from homology"/>
<evidence type="ECO:0000256" key="9">
    <source>
        <dbReference type="ARBA" id="ARBA00023444"/>
    </source>
</evidence>
<dbReference type="GO" id="GO:0015995">
    <property type="term" value="P:chlorophyll biosynthetic process"/>
    <property type="evidence" value="ECO:0007669"/>
    <property type="project" value="UniProtKB-KW"/>
</dbReference>
<keyword evidence="4 15" id="KW-0853">WD repeat</keyword>
<dbReference type="SUPFAM" id="SSF51905">
    <property type="entry name" value="FAD/NAD(P)-binding domain"/>
    <property type="match status" value="1"/>
</dbReference>
<evidence type="ECO:0000256" key="14">
    <source>
        <dbReference type="ARBA" id="ARBA00067953"/>
    </source>
</evidence>
<dbReference type="InterPro" id="IPR019775">
    <property type="entry name" value="WD40_repeat_CS"/>
</dbReference>
<evidence type="ECO:0000313" key="19">
    <source>
        <dbReference type="Proteomes" id="UP000604046"/>
    </source>
</evidence>
<keyword evidence="5" id="KW-0677">Repeat</keyword>
<evidence type="ECO:0000256" key="16">
    <source>
        <dbReference type="SAM" id="Phobius"/>
    </source>
</evidence>
<keyword evidence="6" id="KW-0521">NADP</keyword>
<evidence type="ECO:0000256" key="5">
    <source>
        <dbReference type="ARBA" id="ARBA00022737"/>
    </source>
</evidence>
<evidence type="ECO:0000256" key="4">
    <source>
        <dbReference type="ARBA" id="ARBA00022574"/>
    </source>
</evidence>
<dbReference type="GO" id="GO:0009535">
    <property type="term" value="C:chloroplast thylakoid membrane"/>
    <property type="evidence" value="ECO:0007669"/>
    <property type="project" value="TreeGrafter"/>
</dbReference>
<evidence type="ECO:0000256" key="7">
    <source>
        <dbReference type="ARBA" id="ARBA00023002"/>
    </source>
</evidence>
<dbReference type="Pfam" id="PF00400">
    <property type="entry name" value="WD40"/>
    <property type="match status" value="2"/>
</dbReference>
<dbReference type="AlphaFoldDB" id="A0A812LAW5"/>
<dbReference type="InterPro" id="IPR015943">
    <property type="entry name" value="WD40/YVTN_repeat-like_dom_sf"/>
</dbReference>
<protein>
    <recommendedName>
        <fullName evidence="14">Geranylgeranyl diphosphate reductase, chloroplastic</fullName>
        <ecNumber evidence="2">1.3.1.83</ecNumber>
    </recommendedName>
    <alternativeName>
        <fullName evidence="11">Geranylgeranyl reductase</fullName>
    </alternativeName>
</protein>
<evidence type="ECO:0000256" key="11">
    <source>
        <dbReference type="ARBA" id="ARBA00033069"/>
    </source>
</evidence>
<dbReference type="NCBIfam" id="TIGR02028">
    <property type="entry name" value="ChlP"/>
    <property type="match status" value="1"/>
</dbReference>
<comment type="function">
    <text evidence="13">Catalyzes the reduction of geranylgeranyl diphosphate to phytyl diphosphate, providing phytol for both tocopherol and chlorophyll synthesis.</text>
</comment>
<evidence type="ECO:0000313" key="18">
    <source>
        <dbReference type="EMBL" id="CAE7238895.1"/>
    </source>
</evidence>
<dbReference type="EC" id="1.3.1.83" evidence="2"/>
<dbReference type="NCBIfam" id="TIGR02032">
    <property type="entry name" value="GG-red-SF"/>
    <property type="match status" value="1"/>
</dbReference>
<dbReference type="InterPro" id="IPR010253">
    <property type="entry name" value="BchP_ChlP_pln/prok"/>
</dbReference>
<name>A0A812LAW5_9DINO</name>
<dbReference type="OrthoDB" id="420226at2759"/>
<keyword evidence="16" id="KW-1133">Transmembrane helix</keyword>
<dbReference type="Pfam" id="PF01494">
    <property type="entry name" value="FAD_binding_3"/>
    <property type="match status" value="1"/>
</dbReference>
<keyword evidence="7" id="KW-0560">Oxidoreductase</keyword>
<keyword evidence="16" id="KW-0472">Membrane</keyword>
<evidence type="ECO:0000259" key="17">
    <source>
        <dbReference type="Pfam" id="PF01494"/>
    </source>
</evidence>
<sequence length="1151" mass="128034">MSAFVALSSASSAPVERVQSLRGAAGEAPAPRASSTLSSPSACAVAGVAALGAVAAASQRRKHRAALAKGSNVKMQRMPRSLANAKVIVCAGATLPEGRKLRVAVIGGGPAGASCADALAEEGIETYLIERKLDNCKPCGGAIPLCMIDEFGLPKDIVDRQVRKMTMISPTNKEVQIGQTLKDDEFIGMVRREVLDDFLRQRAKKNGATLINGLFMGMTLPQQKDDPYVLTFNDYAEEAGNARKGVKKTLEVDVVIGADGANSRVAKDIEAGDYEYAIAFQERMRIPENKMDYYKDRAEMYVGDDVSPDFYAWVFPKCDHVAVGTGTVVDKKGIQKYQQGIRDRAAVRIDGGEIIRVEAHPIPEHPRPWRVKDRAILVGDAAGYVTKCSGEGIYFAAKSGRMCAETIVKNSKNGVRMIDEADLMEHIREWDSKYGPTYLVLDLLQKVFYTSDAARESFVELCEEEYVQKVTFDSYLYKTVQGNDPVGDLKLGWKTLSSLYKFNNQKTPAEEGALEEKIRSDLVSLDGRLEHLGGDVGTYLAATEDVGASVLRQPLTALRPRKLQLVNLVTDATCELCVFHDDVSLRGLSDDDRMWEIIKMSFLQVAQVLDSVGLVHYLEYFLQRGILGAKHMRLLTLQYVQTKMPRISDPDEQAAIVDAAAICMQDEDNRFFEARYGDIDRLVLDCQHARRFLSEKTIHEKWLLDQYDLTAPLHDDTSSSIVKWHVPKADMDSFNDHEDWVAATGCDGFMFLWPVIPGNRVPPIVRCRMVHSMPCIDFVVDWQTMQAVTCGLDNKIALYSFGQDKIQGTFRDKHTESQGFLCIDAKISHEMAAAGTNFGYVKLLDMRSEEFILSLPIHTDHCKGVRVDWDARFAVSCSWDSFVHLYDLRSAKLIHKFVGHNANCSSLYVDFENYVAASTANEYKFFLWDLRNYRQLTLCETPGHNPNCLSMDVSSGRVATGSDDGLVKIWNLKGGTPVWESSIDCKHEMTIAIDADWDAKRIATASWDYNVDLWDLETGDSAWSPEDGQLHAEAIKNHLGKVKTLLTMGKADTLRGIGGDIHLLKEVHEAALQQAQQAASKLKDIQSKRMASTDAKQKVQTVVDQSQTVKDYAAAGSSQSQLLFVLIVVCVSVLGAMFFNRMRYYEKKHFI</sequence>
<evidence type="ECO:0000256" key="6">
    <source>
        <dbReference type="ARBA" id="ARBA00022857"/>
    </source>
</evidence>
<dbReference type="FunFam" id="3.50.50.60:FF:000083">
    <property type="entry name" value="Geranylgeranyl diphosphate reductase"/>
    <property type="match status" value="1"/>
</dbReference>
<dbReference type="PROSITE" id="PS00678">
    <property type="entry name" value="WD_REPEATS_1"/>
    <property type="match status" value="1"/>
</dbReference>
<dbReference type="InterPro" id="IPR001680">
    <property type="entry name" value="WD40_rpt"/>
</dbReference>
<comment type="caution">
    <text evidence="18">The sequence shown here is derived from an EMBL/GenBank/DDBJ whole genome shotgun (WGS) entry which is preliminary data.</text>
</comment>
<keyword evidence="3" id="KW-0602">Photosynthesis</keyword>
<feature type="domain" description="FAD-binding" evidence="17">
    <location>
        <begin position="101"/>
        <end position="271"/>
    </location>
</feature>
<dbReference type="PANTHER" id="PTHR42685">
    <property type="entry name" value="GERANYLGERANYL DIPHOSPHATE REDUCTASE"/>
    <property type="match status" value="1"/>
</dbReference>